<dbReference type="KEGG" id="pchm:VFPPC_10682"/>
<keyword evidence="4" id="KW-1185">Reference proteome</keyword>
<protein>
    <submittedName>
        <fullName evidence="3">Penicillin-binding protein</fullName>
    </submittedName>
</protein>
<dbReference type="PANTHER" id="PTHR46825">
    <property type="entry name" value="D-ALANYL-D-ALANINE-CARBOXYPEPTIDASE/ENDOPEPTIDASE AMPH"/>
    <property type="match status" value="1"/>
</dbReference>
<dbReference type="AlphaFoldDB" id="A0A179F4A7"/>
<dbReference type="STRING" id="1380566.A0A179F4A7"/>
<evidence type="ECO:0000313" key="4">
    <source>
        <dbReference type="Proteomes" id="UP000078397"/>
    </source>
</evidence>
<sequence length="619" mass="68779">MASEKKKQVSWTSWLWSLVSRQRFDRQSAGTDQSKQPEAVEPRSLKLNERLQKSPDKLKDIISLCKVASVSVGVLHEGKVVFEQNIAVPNGPSIPRPEAQLMYTLCSVSKTLVSAALGILVDQGSLCWADTIGQHLPDFKPSGKVSISNTATFNDILRHSGGLDNPVVSLLGPGGKVITPQDDFMDVLNSTPTERNGETLYDSWVYSNVGYALVALVIEKISGESFAQFVRGRILMPLGMNSTAVTAAQIEDTDNLAQSYAQMQDGSWEKLEHEWTNENNTPVLAMVGIRSTVMDMLIFCAAVMDAFAPKADTDGARISGMQQEEHSRSTNFEVLSGIKYNPLKQVPAILNGCYWTRPHNDPIGHVARYHLGWMRVIMPSCMVSWGSWNMTLADNATRKEHQSARDGSILGRNSGNRILYKSTGVGFCGTCSVNIFPESRSSVIAFSNGTNCGDAADFCASLLIQELFDLEPKVDILAMVRREVASREHDFESIMSDLEEHRDTSQPEGDALDYVGEYRGLGTTLVIQNAPNGDGLQLCFNHRSDMVQPLEYFAKDQYGFWPKSQDAWLKGGWLDWDYYLVGILTFVRNENVIGLTWVWERGAEPYFFRKLGIAEPENN</sequence>
<name>A0A179F4A7_METCM</name>
<dbReference type="InterPro" id="IPR001466">
    <property type="entry name" value="Beta-lactam-related"/>
</dbReference>
<dbReference type="Gene3D" id="3.40.710.10">
    <property type="entry name" value="DD-peptidase/beta-lactamase superfamily"/>
    <property type="match status" value="1"/>
</dbReference>
<dbReference type="InterPro" id="IPR050491">
    <property type="entry name" value="AmpC-like"/>
</dbReference>
<dbReference type="PANTHER" id="PTHR46825:SF14">
    <property type="entry name" value="BETA-LACTAMASE-RELATED DOMAIN-CONTAINING PROTEIN"/>
    <property type="match status" value="1"/>
</dbReference>
<dbReference type="InterPro" id="IPR012338">
    <property type="entry name" value="Beta-lactam/transpept-like"/>
</dbReference>
<evidence type="ECO:0000313" key="3">
    <source>
        <dbReference type="EMBL" id="OAQ60258.1"/>
    </source>
</evidence>
<dbReference type="RefSeq" id="XP_018138168.1">
    <property type="nucleotide sequence ID" value="XM_018289006.1"/>
</dbReference>
<accession>A0A179F4A7</accession>
<feature type="domain" description="Beta-lactamase-related" evidence="2">
    <location>
        <begin position="67"/>
        <end position="319"/>
    </location>
</feature>
<comment type="similarity">
    <text evidence="1">Belongs to the peptidase S12 family.</text>
</comment>
<gene>
    <name evidence="3" type="ORF">VFPPC_10682</name>
</gene>
<dbReference type="SUPFAM" id="SSF56601">
    <property type="entry name" value="beta-lactamase/transpeptidase-like"/>
    <property type="match status" value="1"/>
</dbReference>
<organism evidence="3 4">
    <name type="scientific">Pochonia chlamydosporia 170</name>
    <dbReference type="NCBI Taxonomy" id="1380566"/>
    <lineage>
        <taxon>Eukaryota</taxon>
        <taxon>Fungi</taxon>
        <taxon>Dikarya</taxon>
        <taxon>Ascomycota</taxon>
        <taxon>Pezizomycotina</taxon>
        <taxon>Sordariomycetes</taxon>
        <taxon>Hypocreomycetidae</taxon>
        <taxon>Hypocreales</taxon>
        <taxon>Clavicipitaceae</taxon>
        <taxon>Pochonia</taxon>
    </lineage>
</organism>
<reference evidence="3 4" key="1">
    <citation type="journal article" date="2016" name="PLoS Pathog.">
        <title>Biosynthesis of antibiotic leucinostatins in bio-control fungus Purpureocillium lilacinum and their inhibition on phytophthora revealed by genome mining.</title>
        <authorList>
            <person name="Wang G."/>
            <person name="Liu Z."/>
            <person name="Lin R."/>
            <person name="Li E."/>
            <person name="Mao Z."/>
            <person name="Ling J."/>
            <person name="Yang Y."/>
            <person name="Yin W.B."/>
            <person name="Xie B."/>
        </authorList>
    </citation>
    <scope>NUCLEOTIDE SEQUENCE [LARGE SCALE GENOMIC DNA]</scope>
    <source>
        <strain evidence="3">170</strain>
    </source>
</reference>
<dbReference type="OrthoDB" id="10250282at2759"/>
<evidence type="ECO:0000256" key="1">
    <source>
        <dbReference type="ARBA" id="ARBA00038215"/>
    </source>
</evidence>
<evidence type="ECO:0000259" key="2">
    <source>
        <dbReference type="Pfam" id="PF00144"/>
    </source>
</evidence>
<dbReference type="GeneID" id="28853000"/>
<comment type="caution">
    <text evidence="3">The sequence shown here is derived from an EMBL/GenBank/DDBJ whole genome shotgun (WGS) entry which is preliminary data.</text>
</comment>
<dbReference type="Pfam" id="PF00144">
    <property type="entry name" value="Beta-lactamase"/>
    <property type="match status" value="1"/>
</dbReference>
<proteinExistence type="inferred from homology"/>
<dbReference type="Proteomes" id="UP000078397">
    <property type="component" value="Unassembled WGS sequence"/>
</dbReference>
<dbReference type="EMBL" id="LSBJ02000009">
    <property type="protein sequence ID" value="OAQ60258.1"/>
    <property type="molecule type" value="Genomic_DNA"/>
</dbReference>